<evidence type="ECO:0000313" key="1">
    <source>
        <dbReference type="EMBL" id="KAI4371253.1"/>
    </source>
</evidence>
<reference evidence="2" key="1">
    <citation type="journal article" date="2023" name="Front. Plant Sci.">
        <title>Chromosomal-level genome assembly of Melastoma candidum provides insights into trichome evolution.</title>
        <authorList>
            <person name="Zhong Y."/>
            <person name="Wu W."/>
            <person name="Sun C."/>
            <person name="Zou P."/>
            <person name="Liu Y."/>
            <person name="Dai S."/>
            <person name="Zhou R."/>
        </authorList>
    </citation>
    <scope>NUCLEOTIDE SEQUENCE [LARGE SCALE GENOMIC DNA]</scope>
</reference>
<dbReference type="Proteomes" id="UP001057402">
    <property type="component" value="Chromosome 5"/>
</dbReference>
<sequence>MGVSGTIEYLSDLVSSAGGHKLKKKKKQEQTVEIKIKMDCDGCELKVKNALKSLSGVNKVQVDRKLSKVSVTGYVDQAKVLKAAKSTGKKAEIWPYVPFTIVQQPYDPKAYDKRAPAGHVRNVEFSANVNNIVPVYDPYTNMFSDENPNACSIM</sequence>
<name>A0ACB9R1A0_9MYRT</name>
<gene>
    <name evidence="1" type="ORF">MLD38_019514</name>
</gene>
<keyword evidence="2" id="KW-1185">Reference proteome</keyword>
<accession>A0ACB9R1A0</accession>
<proteinExistence type="predicted"/>
<organism evidence="1 2">
    <name type="scientific">Melastoma candidum</name>
    <dbReference type="NCBI Taxonomy" id="119954"/>
    <lineage>
        <taxon>Eukaryota</taxon>
        <taxon>Viridiplantae</taxon>
        <taxon>Streptophyta</taxon>
        <taxon>Embryophyta</taxon>
        <taxon>Tracheophyta</taxon>
        <taxon>Spermatophyta</taxon>
        <taxon>Magnoliopsida</taxon>
        <taxon>eudicotyledons</taxon>
        <taxon>Gunneridae</taxon>
        <taxon>Pentapetalae</taxon>
        <taxon>rosids</taxon>
        <taxon>malvids</taxon>
        <taxon>Myrtales</taxon>
        <taxon>Melastomataceae</taxon>
        <taxon>Melastomatoideae</taxon>
        <taxon>Melastomateae</taxon>
        <taxon>Melastoma</taxon>
    </lineage>
</organism>
<comment type="caution">
    <text evidence="1">The sequence shown here is derived from an EMBL/GenBank/DDBJ whole genome shotgun (WGS) entry which is preliminary data.</text>
</comment>
<protein>
    <submittedName>
        <fullName evidence="1">Uncharacterized protein</fullName>
    </submittedName>
</protein>
<dbReference type="EMBL" id="CM042884">
    <property type="protein sequence ID" value="KAI4371253.1"/>
    <property type="molecule type" value="Genomic_DNA"/>
</dbReference>
<evidence type="ECO:0000313" key="2">
    <source>
        <dbReference type="Proteomes" id="UP001057402"/>
    </source>
</evidence>